<organism evidence="1 2">
    <name type="scientific">Streptosporangium pseudovulgare</name>
    <dbReference type="NCBI Taxonomy" id="35765"/>
    <lineage>
        <taxon>Bacteria</taxon>
        <taxon>Bacillati</taxon>
        <taxon>Actinomycetota</taxon>
        <taxon>Actinomycetes</taxon>
        <taxon>Streptosporangiales</taxon>
        <taxon>Streptosporangiaceae</taxon>
        <taxon>Streptosporangium</taxon>
    </lineage>
</organism>
<name>A0ABQ2R6S0_9ACTN</name>
<proteinExistence type="predicted"/>
<protein>
    <submittedName>
        <fullName evidence="1">Uncharacterized protein</fullName>
    </submittedName>
</protein>
<dbReference type="EMBL" id="BMQJ01000014">
    <property type="protein sequence ID" value="GGQ16760.1"/>
    <property type="molecule type" value="Genomic_DNA"/>
</dbReference>
<accession>A0ABQ2R6S0</accession>
<comment type="caution">
    <text evidence="1">The sequence shown here is derived from an EMBL/GenBank/DDBJ whole genome shotgun (WGS) entry which is preliminary data.</text>
</comment>
<sequence>MTYLPEETGDEETGEERVDAVLNGLARLGEVPVSAHVGVFEEVFAGLEGVLASADDTADRQR</sequence>
<dbReference type="RefSeq" id="WP_189249236.1">
    <property type="nucleotide sequence ID" value="NZ_BMQJ01000014.1"/>
</dbReference>
<dbReference type="Proteomes" id="UP000611554">
    <property type="component" value="Unassembled WGS sequence"/>
</dbReference>
<keyword evidence="2" id="KW-1185">Reference proteome</keyword>
<reference evidence="2" key="1">
    <citation type="journal article" date="2019" name="Int. J. Syst. Evol. Microbiol.">
        <title>The Global Catalogue of Microorganisms (GCM) 10K type strain sequencing project: providing services to taxonomists for standard genome sequencing and annotation.</title>
        <authorList>
            <consortium name="The Broad Institute Genomics Platform"/>
            <consortium name="The Broad Institute Genome Sequencing Center for Infectious Disease"/>
            <person name="Wu L."/>
            <person name="Ma J."/>
        </authorList>
    </citation>
    <scope>NUCLEOTIDE SEQUENCE [LARGE SCALE GENOMIC DNA]</scope>
    <source>
        <strain evidence="2">JCM 3115</strain>
    </source>
</reference>
<evidence type="ECO:0000313" key="2">
    <source>
        <dbReference type="Proteomes" id="UP000611554"/>
    </source>
</evidence>
<gene>
    <name evidence="1" type="ORF">GCM10010140_53870</name>
</gene>
<evidence type="ECO:0000313" key="1">
    <source>
        <dbReference type="EMBL" id="GGQ16760.1"/>
    </source>
</evidence>